<evidence type="ECO:0000256" key="6">
    <source>
        <dbReference type="SAM" id="Phobius"/>
    </source>
</evidence>
<dbReference type="GO" id="GO:0016020">
    <property type="term" value="C:membrane"/>
    <property type="evidence" value="ECO:0007669"/>
    <property type="project" value="TreeGrafter"/>
</dbReference>
<evidence type="ECO:0000259" key="7">
    <source>
        <dbReference type="PROSITE" id="PS50011"/>
    </source>
</evidence>
<keyword evidence="6" id="KW-0812">Transmembrane</keyword>
<organism evidence="8 9">
    <name type="scientific">Prevotella communis</name>
    <dbReference type="NCBI Taxonomy" id="2913614"/>
    <lineage>
        <taxon>Bacteria</taxon>
        <taxon>Pseudomonadati</taxon>
        <taxon>Bacteroidota</taxon>
        <taxon>Bacteroidia</taxon>
        <taxon>Bacteroidales</taxon>
        <taxon>Prevotellaceae</taxon>
        <taxon>Prevotella</taxon>
    </lineage>
</organism>
<dbReference type="Proteomes" id="UP000199134">
    <property type="component" value="Unassembled WGS sequence"/>
</dbReference>
<reference evidence="9" key="1">
    <citation type="submission" date="2016-10" db="EMBL/GenBank/DDBJ databases">
        <authorList>
            <person name="de Groot N.N."/>
        </authorList>
    </citation>
    <scope>NUCLEOTIDE SEQUENCE [LARGE SCALE GENOMIC DNA]</scope>
    <source>
        <strain evidence="9">BP1-145</strain>
    </source>
</reference>
<dbReference type="GO" id="GO:0000407">
    <property type="term" value="C:phagophore assembly site"/>
    <property type="evidence" value="ECO:0007669"/>
    <property type="project" value="TreeGrafter"/>
</dbReference>
<feature type="transmembrane region" description="Helical" evidence="6">
    <location>
        <begin position="324"/>
        <end position="346"/>
    </location>
</feature>
<dbReference type="GO" id="GO:0004674">
    <property type="term" value="F:protein serine/threonine kinase activity"/>
    <property type="evidence" value="ECO:0007669"/>
    <property type="project" value="UniProtKB-KW"/>
</dbReference>
<dbReference type="InterPro" id="IPR000719">
    <property type="entry name" value="Prot_kinase_dom"/>
</dbReference>
<dbReference type="GO" id="GO:0005524">
    <property type="term" value="F:ATP binding"/>
    <property type="evidence" value="ECO:0007669"/>
    <property type="project" value="UniProtKB-UniRule"/>
</dbReference>
<evidence type="ECO:0000256" key="3">
    <source>
        <dbReference type="ARBA" id="ARBA00022777"/>
    </source>
</evidence>
<keyword evidence="6" id="KW-1133">Transmembrane helix</keyword>
<keyword evidence="3 8" id="KW-0418">Kinase</keyword>
<evidence type="ECO:0000313" key="8">
    <source>
        <dbReference type="EMBL" id="SDN97185.1"/>
    </source>
</evidence>
<evidence type="ECO:0000256" key="5">
    <source>
        <dbReference type="PROSITE-ProRule" id="PRU10141"/>
    </source>
</evidence>
<dbReference type="PANTHER" id="PTHR24348:SF22">
    <property type="entry name" value="NON-SPECIFIC SERINE_THREONINE PROTEIN KINASE"/>
    <property type="match status" value="1"/>
</dbReference>
<dbReference type="RefSeq" id="WP_091852817.1">
    <property type="nucleotide sequence ID" value="NZ_FNIW01000006.1"/>
</dbReference>
<dbReference type="InterPro" id="IPR011990">
    <property type="entry name" value="TPR-like_helical_dom_sf"/>
</dbReference>
<dbReference type="SUPFAM" id="SSF81901">
    <property type="entry name" value="HCP-like"/>
    <property type="match status" value="1"/>
</dbReference>
<keyword evidence="4 5" id="KW-0067">ATP-binding</keyword>
<dbReference type="InterPro" id="IPR045269">
    <property type="entry name" value="Atg1-like"/>
</dbReference>
<evidence type="ECO:0000313" key="9">
    <source>
        <dbReference type="Proteomes" id="UP000199134"/>
    </source>
</evidence>
<protein>
    <submittedName>
        <fullName evidence="8">Serine/threonine protein kinase</fullName>
    </submittedName>
</protein>
<dbReference type="PROSITE" id="PS00107">
    <property type="entry name" value="PROTEIN_KINASE_ATP"/>
    <property type="match status" value="1"/>
</dbReference>
<dbReference type="Gene3D" id="1.10.510.10">
    <property type="entry name" value="Transferase(Phosphotransferase) domain 1"/>
    <property type="match status" value="1"/>
</dbReference>
<gene>
    <name evidence="8" type="ORF">SAMN04487900_10648</name>
</gene>
<dbReference type="CDD" id="cd14014">
    <property type="entry name" value="STKc_PknB_like"/>
    <property type="match status" value="1"/>
</dbReference>
<dbReference type="PANTHER" id="PTHR24348">
    <property type="entry name" value="SERINE/THREONINE-PROTEIN KINASE UNC-51-RELATED"/>
    <property type="match status" value="1"/>
</dbReference>
<dbReference type="OrthoDB" id="9813021at2"/>
<keyword evidence="6" id="KW-0472">Membrane</keyword>
<keyword evidence="1" id="KW-0808">Transferase</keyword>
<dbReference type="GO" id="GO:0005829">
    <property type="term" value="C:cytosol"/>
    <property type="evidence" value="ECO:0007669"/>
    <property type="project" value="TreeGrafter"/>
</dbReference>
<dbReference type="PROSITE" id="PS50011">
    <property type="entry name" value="PROTEIN_KINASE_DOM"/>
    <property type="match status" value="1"/>
</dbReference>
<keyword evidence="2 5" id="KW-0547">Nucleotide-binding</keyword>
<evidence type="ECO:0000256" key="4">
    <source>
        <dbReference type="ARBA" id="ARBA00022840"/>
    </source>
</evidence>
<dbReference type="Pfam" id="PF00069">
    <property type="entry name" value="Pkinase"/>
    <property type="match status" value="1"/>
</dbReference>
<feature type="binding site" evidence="5">
    <location>
        <position position="54"/>
    </location>
    <ligand>
        <name>ATP</name>
        <dbReference type="ChEBI" id="CHEBI:30616"/>
    </ligand>
</feature>
<name>A0A1H0FRC4_9BACT</name>
<dbReference type="InterPro" id="IPR017441">
    <property type="entry name" value="Protein_kinase_ATP_BS"/>
</dbReference>
<evidence type="ECO:0000256" key="1">
    <source>
        <dbReference type="ARBA" id="ARBA00022679"/>
    </source>
</evidence>
<dbReference type="InterPro" id="IPR011009">
    <property type="entry name" value="Kinase-like_dom_sf"/>
</dbReference>
<accession>A0A1H0FRC4</accession>
<dbReference type="GO" id="GO:0005776">
    <property type="term" value="C:autophagosome"/>
    <property type="evidence" value="ECO:0007669"/>
    <property type="project" value="TreeGrafter"/>
</dbReference>
<dbReference type="Gene3D" id="1.25.40.10">
    <property type="entry name" value="Tetratricopeptide repeat domain"/>
    <property type="match status" value="1"/>
</dbReference>
<comment type="caution">
    <text evidence="8">The sequence shown here is derived from an EMBL/GenBank/DDBJ whole genome shotgun (WGS) entry which is preliminary data.</text>
</comment>
<dbReference type="Gene3D" id="3.30.200.20">
    <property type="entry name" value="Phosphorylase Kinase, domain 1"/>
    <property type="match status" value="1"/>
</dbReference>
<keyword evidence="8" id="KW-0723">Serine/threonine-protein kinase</keyword>
<sequence>MAIYRLQGKAEKRSGIYYEFDPSEEPLGEGGMGKVYKGRCVNEVTGTAFDVAIKFMFSDLPAHAIERARREASIQIRHDNLVEMLGFIDIEEKGPLGDIQHHYHVVSELLDGIMLDDLLAGKLTNKRGEPMPFAQKLYNDYQRDPYHFATYIIRNVLSGLMALHDAGYIHRDIDPTNIMITSNGHIKLIDFGIAKQMQSLTTNDKSLTVAGVFMGKPEYAAPELILGDIKSQDKTTDIYAVGILLFQCIIGHPPFEGDRHEVMNKQLHQKMPLGLIKNKQIRKIIETATDKTRAKRFRSAAEFRVALDQIALNGTGGGFEWKPLYTYIISGVAACGIIVGGAVLAITSLSGEKEQNIEEKPYVFVPDEVKAMEDENLTAQADTVAPEVAPAPVPEPAPVTFGSAIAALHRAATASEGFAQLESLSKDGNADATYLVSRLYFKSKLKDDYCPDSITRMQKMLKIGVDNRKAHRLLEISIEQNPRNYQALYELACDYWKGAQRTEAVQKRDADKAIDCFCKAMDHARRANDRLYIRMIAGYRADIVKWLDNVKDISEYRSQLPKWKRQVEKMK</sequence>
<dbReference type="AlphaFoldDB" id="A0A1H0FRC4"/>
<feature type="domain" description="Protein kinase" evidence="7">
    <location>
        <begin position="21"/>
        <end position="312"/>
    </location>
</feature>
<dbReference type="EMBL" id="FNIW01000006">
    <property type="protein sequence ID" value="SDN97185.1"/>
    <property type="molecule type" value="Genomic_DNA"/>
</dbReference>
<dbReference type="SUPFAM" id="SSF56112">
    <property type="entry name" value="Protein kinase-like (PK-like)"/>
    <property type="match status" value="1"/>
</dbReference>
<proteinExistence type="predicted"/>
<evidence type="ECO:0000256" key="2">
    <source>
        <dbReference type="ARBA" id="ARBA00022741"/>
    </source>
</evidence>